<proteinExistence type="predicted"/>
<reference evidence="1 2" key="1">
    <citation type="journal article" date="1992" name="Lakartidningen">
        <title>[Penicillin V and not amoxicillin is the first choice preparation in acute otitis].</title>
        <authorList>
            <person name="Kamme C."/>
            <person name="Lundgren K."/>
            <person name="Prellner K."/>
        </authorList>
    </citation>
    <scope>NUCLEOTIDE SEQUENCE [LARGE SCALE GENOMIC DNA]</scope>
    <source>
        <strain evidence="1 2">PC3997IV</strain>
    </source>
</reference>
<evidence type="ECO:0000313" key="2">
    <source>
        <dbReference type="Proteomes" id="UP000325002"/>
    </source>
</evidence>
<dbReference type="AlphaFoldDB" id="A0A5C8EFJ9"/>
<name>A0A5C8EFJ9_9SPIR</name>
<dbReference type="EMBL" id="SAYD01000021">
    <property type="protein sequence ID" value="TXJ36827.1"/>
    <property type="molecule type" value="Genomic_DNA"/>
</dbReference>
<accession>A0A5C8EFJ9</accession>
<dbReference type="Proteomes" id="UP000325002">
    <property type="component" value="Unassembled WGS sequence"/>
</dbReference>
<comment type="caution">
    <text evidence="1">The sequence shown here is derived from an EMBL/GenBank/DDBJ whole genome shotgun (WGS) entry which is preliminary data.</text>
</comment>
<organism evidence="1 2">
    <name type="scientific">Brachyspira aalborgi</name>
    <dbReference type="NCBI Taxonomy" id="29522"/>
    <lineage>
        <taxon>Bacteria</taxon>
        <taxon>Pseudomonadati</taxon>
        <taxon>Spirochaetota</taxon>
        <taxon>Spirochaetia</taxon>
        <taxon>Brachyspirales</taxon>
        <taxon>Brachyspiraceae</taxon>
        <taxon>Brachyspira</taxon>
    </lineage>
</organism>
<gene>
    <name evidence="1" type="ORF">EPJ81_10870</name>
</gene>
<protein>
    <submittedName>
        <fullName evidence="1">Uncharacterized protein</fullName>
    </submittedName>
</protein>
<evidence type="ECO:0000313" key="1">
    <source>
        <dbReference type="EMBL" id="TXJ36827.1"/>
    </source>
</evidence>
<sequence>MSDLKEVINLRDKFFEEQDKLYLAMVNQINSQMKELLKKDLGNEFMTNCARDFAGEIVRNYLPVNTGEMYITADQMFDRIINFRYDNDIDPLSSNEEIRKMLYNNENSEIFNQIAEESQKAQKQLFTEDRSQDKLDREGKLKYRESKKDENGILTDELTGQKGEFLEYEKNGQKYQKSDMHADHIQSRAAAKYNSEYITEKGVEKLKEFINSDDNFQIIHASANTSKGDVRVYDENGIDITYKATPEQMVEATCERWEEDTKSGNKKAILKEKGYLDKNGKVKKEVKEKLKKQYKESMNKESGIILQNINYSSVSKNAFNNTVMSFPKIFAGQIMYYGIPPIVYETKCIISNKNAGLDSFFVKLQKAFKRVINYMRSKLKNIMGNIAHNSLKSFLRNFFYILIDLLKATVKRVFKMIKDIVMALVNSIKILGDKNRTAAEKADAIVNTLGITISSIAVNVIIEYLEIQFPFLKPLSDPLQVIITILTANISMLILQKMDIFNVRYGLMVAKIKEIFEEGRAEYREQLKLLEDETYTNIDKLLEEAEFELFNVITDISSADINEKDLKEEIDIINKTFNMGIDLQEEWNQFAYN</sequence>
<dbReference type="RefSeq" id="WP_147778729.1">
    <property type="nucleotide sequence ID" value="NZ_SAYD01000021.1"/>
</dbReference>